<name>A0A2P2PNU1_RHIMU</name>
<dbReference type="AlphaFoldDB" id="A0A2P2PNU1"/>
<organism evidence="1">
    <name type="scientific">Rhizophora mucronata</name>
    <name type="common">Asiatic mangrove</name>
    <dbReference type="NCBI Taxonomy" id="61149"/>
    <lineage>
        <taxon>Eukaryota</taxon>
        <taxon>Viridiplantae</taxon>
        <taxon>Streptophyta</taxon>
        <taxon>Embryophyta</taxon>
        <taxon>Tracheophyta</taxon>
        <taxon>Spermatophyta</taxon>
        <taxon>Magnoliopsida</taxon>
        <taxon>eudicotyledons</taxon>
        <taxon>Gunneridae</taxon>
        <taxon>Pentapetalae</taxon>
        <taxon>rosids</taxon>
        <taxon>fabids</taxon>
        <taxon>Malpighiales</taxon>
        <taxon>Rhizophoraceae</taxon>
        <taxon>Rhizophora</taxon>
    </lineage>
</organism>
<accession>A0A2P2PNU1</accession>
<sequence>MCFSLNGGSFSFHVFEESFSFFLFFFLL</sequence>
<proteinExistence type="predicted"/>
<protein>
    <submittedName>
        <fullName evidence="1">Uncharacterized protein</fullName>
    </submittedName>
</protein>
<reference evidence="1" key="1">
    <citation type="submission" date="2018-02" db="EMBL/GenBank/DDBJ databases">
        <title>Rhizophora mucronata_Transcriptome.</title>
        <authorList>
            <person name="Meera S.P."/>
            <person name="Sreeshan A."/>
            <person name="Augustine A."/>
        </authorList>
    </citation>
    <scope>NUCLEOTIDE SEQUENCE</scope>
    <source>
        <tissue evidence="1">Leaf</tissue>
    </source>
</reference>
<evidence type="ECO:0000313" key="1">
    <source>
        <dbReference type="EMBL" id="MBX56407.1"/>
    </source>
</evidence>
<dbReference type="EMBL" id="GGEC01075923">
    <property type="protein sequence ID" value="MBX56407.1"/>
    <property type="molecule type" value="Transcribed_RNA"/>
</dbReference>